<name>A0AAQ1P1M6_LEPIR</name>
<dbReference type="Proteomes" id="UP000234460">
    <property type="component" value="Chromosome LMANV2"/>
</dbReference>
<sequence length="55" mass="6737">MRRFVNCCYGIFQQLYFSKLHKEVPKFLTETVLVYGIQFDRDQGKFSPFNYKYLE</sequence>
<organism evidence="1 2">
    <name type="scientific">Leptospira interrogans serovar Manilae</name>
    <dbReference type="NCBI Taxonomy" id="214675"/>
    <lineage>
        <taxon>Bacteria</taxon>
        <taxon>Pseudomonadati</taxon>
        <taxon>Spirochaetota</taxon>
        <taxon>Spirochaetia</taxon>
        <taxon>Leptospirales</taxon>
        <taxon>Leptospiraceae</taxon>
        <taxon>Leptospira</taxon>
    </lineage>
</organism>
<protein>
    <submittedName>
        <fullName evidence="1">Uncharacterized protein</fullName>
    </submittedName>
</protein>
<proteinExistence type="predicted"/>
<dbReference type="AlphaFoldDB" id="A0AAQ1P1M6"/>
<evidence type="ECO:0000313" key="2">
    <source>
        <dbReference type="Proteomes" id="UP000234460"/>
    </source>
</evidence>
<dbReference type="EMBL" id="OEJX01000045">
    <property type="protein sequence ID" value="SOR62651.1"/>
    <property type="molecule type" value="Genomic_DNA"/>
</dbReference>
<gene>
    <name evidence="1" type="ORF">LMANV2_50016</name>
</gene>
<evidence type="ECO:0000313" key="1">
    <source>
        <dbReference type="EMBL" id="SOR62651.1"/>
    </source>
</evidence>
<accession>A0AAQ1P1M6</accession>
<comment type="caution">
    <text evidence="1">The sequence shown here is derived from an EMBL/GenBank/DDBJ whole genome shotgun (WGS) entry which is preliminary data.</text>
</comment>
<reference evidence="1 2" key="1">
    <citation type="submission" date="2017-11" db="EMBL/GenBank/DDBJ databases">
        <authorList>
            <person name="Lechat P."/>
        </authorList>
    </citation>
    <scope>NUCLEOTIDE SEQUENCE [LARGE SCALE GENOMIC DNA]</scope>
    <source>
        <strain evidence="1">L495</strain>
    </source>
</reference>